<dbReference type="PANTHER" id="PTHR33710:SF23">
    <property type="entry name" value="NON-LTR RETROELEMENT REVERSE TRANSCRIPTASE"/>
    <property type="match status" value="1"/>
</dbReference>
<dbReference type="PANTHER" id="PTHR33710">
    <property type="entry name" value="BNAC02G09200D PROTEIN"/>
    <property type="match status" value="1"/>
</dbReference>
<organism evidence="1 2">
    <name type="scientific">Solanum commersonii</name>
    <name type="common">Commerson's wild potato</name>
    <name type="synonym">Commerson's nightshade</name>
    <dbReference type="NCBI Taxonomy" id="4109"/>
    <lineage>
        <taxon>Eukaryota</taxon>
        <taxon>Viridiplantae</taxon>
        <taxon>Streptophyta</taxon>
        <taxon>Embryophyta</taxon>
        <taxon>Tracheophyta</taxon>
        <taxon>Spermatophyta</taxon>
        <taxon>Magnoliopsida</taxon>
        <taxon>eudicotyledons</taxon>
        <taxon>Gunneridae</taxon>
        <taxon>Pentapetalae</taxon>
        <taxon>asterids</taxon>
        <taxon>lamiids</taxon>
        <taxon>Solanales</taxon>
        <taxon>Solanaceae</taxon>
        <taxon>Solanoideae</taxon>
        <taxon>Solaneae</taxon>
        <taxon>Solanum</taxon>
    </lineage>
</organism>
<comment type="caution">
    <text evidence="1">The sequence shown here is derived from an EMBL/GenBank/DDBJ whole genome shotgun (WGS) entry which is preliminary data.</text>
</comment>
<dbReference type="SUPFAM" id="SSF56219">
    <property type="entry name" value="DNase I-like"/>
    <property type="match status" value="1"/>
</dbReference>
<dbReference type="EMBL" id="JACXVP010000004">
    <property type="protein sequence ID" value="KAG5611037.1"/>
    <property type="molecule type" value="Genomic_DNA"/>
</dbReference>
<dbReference type="InterPro" id="IPR036691">
    <property type="entry name" value="Endo/exonu/phosph_ase_sf"/>
</dbReference>
<reference evidence="1 2" key="1">
    <citation type="submission" date="2020-09" db="EMBL/GenBank/DDBJ databases">
        <title>De no assembly of potato wild relative species, Solanum commersonii.</title>
        <authorList>
            <person name="Cho K."/>
        </authorList>
    </citation>
    <scope>NUCLEOTIDE SEQUENCE [LARGE SCALE GENOMIC DNA]</scope>
    <source>
        <strain evidence="1">LZ3.2</strain>
        <tissue evidence="1">Leaf</tissue>
    </source>
</reference>
<name>A0A9J5ZF37_SOLCO</name>
<keyword evidence="2" id="KW-1185">Reference proteome</keyword>
<dbReference type="OrthoDB" id="1304107at2759"/>
<evidence type="ECO:0000313" key="2">
    <source>
        <dbReference type="Proteomes" id="UP000824120"/>
    </source>
</evidence>
<dbReference type="Proteomes" id="UP000824120">
    <property type="component" value="Chromosome 4"/>
</dbReference>
<gene>
    <name evidence="1" type="ORF">H5410_022318</name>
</gene>
<evidence type="ECO:0000313" key="1">
    <source>
        <dbReference type="EMBL" id="KAG5611037.1"/>
    </source>
</evidence>
<dbReference type="Gene3D" id="3.60.10.10">
    <property type="entry name" value="Endonuclease/exonuclease/phosphatase"/>
    <property type="match status" value="1"/>
</dbReference>
<sequence>MKGRMQITQGVLTNNINSVNTRKDLWASLAHIANQHYQAWLIDGDFNVVLSWEEKLGRLPVFFQEMKDFANCLTEYGLFDLGYSGSIYTWWNERTYEACIIKRLDRVLSNQQFLNKFLSIQDEEFQNIVRENWVADFEGNPFLIFHHKIKKLKGDLTKWSKEVYRNIFQRLDTLEEVIQDEDKNTKFFHAYMYGRRKRLHLHKIQNSQGE</sequence>
<dbReference type="AlphaFoldDB" id="A0A9J5ZF37"/>
<protein>
    <submittedName>
        <fullName evidence="1">Uncharacterized protein</fullName>
    </submittedName>
</protein>
<accession>A0A9J5ZF37</accession>
<proteinExistence type="predicted"/>